<feature type="transmembrane region" description="Helical" evidence="1">
    <location>
        <begin position="465"/>
        <end position="494"/>
    </location>
</feature>
<gene>
    <name evidence="2" type="ORF">V2W34_14185</name>
</gene>
<dbReference type="Proteomes" id="UP001356080">
    <property type="component" value="Unassembled WGS sequence"/>
</dbReference>
<keyword evidence="1" id="KW-0812">Transmembrane</keyword>
<evidence type="ECO:0000313" key="3">
    <source>
        <dbReference type="Proteomes" id="UP001356080"/>
    </source>
</evidence>
<reference evidence="2 3" key="1">
    <citation type="submission" date="2024-01" db="EMBL/GenBank/DDBJ databases">
        <title>Survival strategy associated with biotechnological potential of Virgibacillus dokdonensis T4.6 isolated from salt-fermented shrimp paste.</title>
        <authorList>
            <person name="Doan T.V."/>
            <person name="Quach N.T."/>
            <person name="Phi Q.-T."/>
        </authorList>
    </citation>
    <scope>NUCLEOTIDE SEQUENCE [LARGE SCALE GENOMIC DNA]</scope>
    <source>
        <strain evidence="2 3">T4.6</strain>
    </source>
</reference>
<feature type="transmembrane region" description="Helical" evidence="1">
    <location>
        <begin position="514"/>
        <end position="538"/>
    </location>
</feature>
<accession>A0ABU7VK41</accession>
<proteinExistence type="predicted"/>
<dbReference type="EMBL" id="JAZHPM010000026">
    <property type="protein sequence ID" value="MEF2293146.1"/>
    <property type="molecule type" value="Genomic_DNA"/>
</dbReference>
<keyword evidence="3" id="KW-1185">Reference proteome</keyword>
<dbReference type="PANTHER" id="PTHR37813">
    <property type="entry name" value="FELS-2 PROPHAGE PROTEIN"/>
    <property type="match status" value="1"/>
</dbReference>
<keyword evidence="1" id="KW-0472">Membrane</keyword>
<organism evidence="2 3">
    <name type="scientific">Virgibacillus dokdonensis</name>
    <dbReference type="NCBI Taxonomy" id="302167"/>
    <lineage>
        <taxon>Bacteria</taxon>
        <taxon>Bacillati</taxon>
        <taxon>Bacillota</taxon>
        <taxon>Bacilli</taxon>
        <taxon>Bacillales</taxon>
        <taxon>Bacillaceae</taxon>
        <taxon>Virgibacillus</taxon>
    </lineage>
</organism>
<dbReference type="Gene3D" id="1.20.120.20">
    <property type="entry name" value="Apolipoprotein"/>
    <property type="match status" value="1"/>
</dbReference>
<evidence type="ECO:0000256" key="1">
    <source>
        <dbReference type="SAM" id="Phobius"/>
    </source>
</evidence>
<dbReference type="RefSeq" id="WP_331805695.1">
    <property type="nucleotide sequence ID" value="NZ_JAZHPM010000026.1"/>
</dbReference>
<name>A0ABU7VK41_9BACI</name>
<feature type="transmembrane region" description="Helical" evidence="1">
    <location>
        <begin position="130"/>
        <end position="154"/>
    </location>
</feature>
<comment type="caution">
    <text evidence="2">The sequence shown here is derived from an EMBL/GenBank/DDBJ whole genome shotgun (WGS) entry which is preliminary data.</text>
</comment>
<evidence type="ECO:0008006" key="4">
    <source>
        <dbReference type="Google" id="ProtNLM"/>
    </source>
</evidence>
<dbReference type="SUPFAM" id="SSF48371">
    <property type="entry name" value="ARM repeat"/>
    <property type="match status" value="1"/>
</dbReference>
<dbReference type="InterPro" id="IPR016024">
    <property type="entry name" value="ARM-type_fold"/>
</dbReference>
<sequence length="870" mass="93287">MSNYSIEAEIKANISKYRKAIQTARNVTKRFKKESEAAKNTDVDADIKPLKRNLKKAKKLMQMFTKSKNEVNVDADTSEAIRKLGMLQAIKTALNKRVVIPIEARVNKFHRMVGRIANNIRALETVSMSVFTGIGIIASTVAIPALAGLVPVIAAIGNSLVVVGSAAVALGAGFGIAGGAVLAFGAAALPTITSIVDGTAKATEENKKAAKALETLKSSWQKVQEAIAPQVAVAFGNALNGIEASITSLQPMFENVASTVASLATRFNEFTGSKTAQAFFDYLNKNAAPILDKIVSGIGGFIKGLMNLTVAFAPLTDFVVQGFANMGQSFANFTASIQGSAALQNFINFVKTNLPLIGSIFGDTFMGIINLFSSFSGSTTTILQSLATMAESFRTWSATISESDGFQKFMLYVQENGPKVISLIGQLITFVMNMAIALAPLGATVLDLANKFFTWINGLMQTNPWIGTLIAMGGLLVSALLKLAPVIGLVINAFSGFMGAISRVLPWITRIGGFLMRLASGPIGIVIQVVILLAIIVIKNWDKIKAFTLKVFTAVGAFLMSQWNKIKSIFKNTLTAIKTVVKAAWNRIKSVTSTVFNAVKSLIRSVWNGIKIVFKVVVNAIKSVVQSAWNRIKSVTSSVFNGVKSVASSVWNGIKSTISNIVTSIKSKVSNVFNSLKGVVSSAFGKVKSAVKSGMDKALNVVVNIKDKFLDAGRNIVGSIAKGIRGAVDKVKDAIGNVTQKIRDFLPFSPAKEGALRDIMKIQIPQSIAKSIDRGGGVAVKSMAHLSKDIDKEMPNAEMKFNTAQITSSLRGLRRSATTQVQSAINADVDVQKQPAHINISLGRQEFSVFVDDITDQQTRSAFYNKKIKR</sequence>
<feature type="transmembrane region" description="Helical" evidence="1">
    <location>
        <begin position="160"/>
        <end position="184"/>
    </location>
</feature>
<feature type="transmembrane region" description="Helical" evidence="1">
    <location>
        <begin position="420"/>
        <end position="445"/>
    </location>
</feature>
<protein>
    <recommendedName>
        <fullName evidence="4">Phage-related protein</fullName>
    </recommendedName>
</protein>
<evidence type="ECO:0000313" key="2">
    <source>
        <dbReference type="EMBL" id="MEF2293146.1"/>
    </source>
</evidence>
<keyword evidence="1" id="KW-1133">Transmembrane helix</keyword>
<dbReference type="PANTHER" id="PTHR37813:SF1">
    <property type="entry name" value="FELS-2 PROPHAGE PROTEIN"/>
    <property type="match status" value="1"/>
</dbReference>